<dbReference type="EMBL" id="JBICBT010000355">
    <property type="protein sequence ID" value="KAL3116597.1"/>
    <property type="molecule type" value="Genomic_DNA"/>
</dbReference>
<protein>
    <submittedName>
        <fullName evidence="1">Uncharacterized protein</fullName>
    </submittedName>
</protein>
<proteinExistence type="predicted"/>
<evidence type="ECO:0000313" key="2">
    <source>
        <dbReference type="Proteomes" id="UP001620626"/>
    </source>
</evidence>
<comment type="caution">
    <text evidence="1">The sequence shown here is derived from an EMBL/GenBank/DDBJ whole genome shotgun (WGS) entry which is preliminary data.</text>
</comment>
<keyword evidence="2" id="KW-1185">Reference proteome</keyword>
<sequence length="197" mass="22675">MGENRSSSSSSINSNLIDPINSNLSDLSDYDDQPMLIPNEWAINMLMDNSPFVNPSQIVQQKTADKNNDYEIQKEKRQKLEELQMGNGALDEQQIEAQRGLKLLLHNIWYIIMLSFAILQLQLAPIETTMLQVQQGAKFNFYYLNLALEKMYADKILEKIGTELVQDKMVQNNKLFMDIIGEINVHAKKVFGQQLYE</sequence>
<accession>A0ABD2LMX6</accession>
<reference evidence="1 2" key="1">
    <citation type="submission" date="2024-10" db="EMBL/GenBank/DDBJ databases">
        <authorList>
            <person name="Kim D."/>
        </authorList>
    </citation>
    <scope>NUCLEOTIDE SEQUENCE [LARGE SCALE GENOMIC DNA]</scope>
    <source>
        <strain evidence="1">BH-2024</strain>
    </source>
</reference>
<organism evidence="1 2">
    <name type="scientific">Heterodera trifolii</name>
    <dbReference type="NCBI Taxonomy" id="157864"/>
    <lineage>
        <taxon>Eukaryota</taxon>
        <taxon>Metazoa</taxon>
        <taxon>Ecdysozoa</taxon>
        <taxon>Nematoda</taxon>
        <taxon>Chromadorea</taxon>
        <taxon>Rhabditida</taxon>
        <taxon>Tylenchina</taxon>
        <taxon>Tylenchomorpha</taxon>
        <taxon>Tylenchoidea</taxon>
        <taxon>Heteroderidae</taxon>
        <taxon>Heteroderinae</taxon>
        <taxon>Heterodera</taxon>
    </lineage>
</organism>
<name>A0ABD2LMX6_9BILA</name>
<dbReference type="Proteomes" id="UP001620626">
    <property type="component" value="Unassembled WGS sequence"/>
</dbReference>
<dbReference type="AlphaFoldDB" id="A0ABD2LMX6"/>
<gene>
    <name evidence="1" type="ORF">niasHT_001344</name>
</gene>
<evidence type="ECO:0000313" key="1">
    <source>
        <dbReference type="EMBL" id="KAL3116597.1"/>
    </source>
</evidence>